<sequence>MKRKPLTTYTIADYPSDATDQRGFYMIQIADLIRQMRGIDQPHAHAFYLVMYVWAGSGTHTIDAQTYTVTPPQLYFLAPGQVHGWSLSNDAQGVLLFFDGAYFQARFPKRLFDYPFFRPDRPTALLSLRPDAPMLPTLFDWAYREFTHPRPRQAEVFASLLHLMLENAFQLYEEVAYVPAHNSSGLVRRFEELLDAQFANQRSCQAYADQLRVTPNYLNSCCRQQLDKTASQLIRDRLLAEADRLLLHTDLTIKAISYTLGFTDTAYFSRFYRKNNGQTPQQRRELPPDNH</sequence>
<evidence type="ECO:0000256" key="1">
    <source>
        <dbReference type="ARBA" id="ARBA00023015"/>
    </source>
</evidence>
<accession>A0A2K8Z6F7</accession>
<evidence type="ECO:0000259" key="4">
    <source>
        <dbReference type="PROSITE" id="PS01124"/>
    </source>
</evidence>
<dbReference type="SMART" id="SM00342">
    <property type="entry name" value="HTH_ARAC"/>
    <property type="match status" value="1"/>
</dbReference>
<dbReference type="InterPro" id="IPR003313">
    <property type="entry name" value="AraC-bd"/>
</dbReference>
<dbReference type="Gene3D" id="1.10.10.60">
    <property type="entry name" value="Homeodomain-like"/>
    <property type="match status" value="1"/>
</dbReference>
<keyword evidence="1" id="KW-0805">Transcription regulation</keyword>
<dbReference type="InterPro" id="IPR014710">
    <property type="entry name" value="RmlC-like_jellyroll"/>
</dbReference>
<dbReference type="GO" id="GO:0043565">
    <property type="term" value="F:sequence-specific DNA binding"/>
    <property type="evidence" value="ECO:0007669"/>
    <property type="project" value="InterPro"/>
</dbReference>
<evidence type="ECO:0000256" key="3">
    <source>
        <dbReference type="ARBA" id="ARBA00023163"/>
    </source>
</evidence>
<dbReference type="PANTHER" id="PTHR43280">
    <property type="entry name" value="ARAC-FAMILY TRANSCRIPTIONAL REGULATOR"/>
    <property type="match status" value="1"/>
</dbReference>
<dbReference type="KEGG" id="spir:CWM47_28340"/>
<dbReference type="GO" id="GO:0003700">
    <property type="term" value="F:DNA-binding transcription factor activity"/>
    <property type="evidence" value="ECO:0007669"/>
    <property type="project" value="InterPro"/>
</dbReference>
<dbReference type="EMBL" id="CP025096">
    <property type="protein sequence ID" value="AUD05414.1"/>
    <property type="molecule type" value="Genomic_DNA"/>
</dbReference>
<dbReference type="Proteomes" id="UP000232883">
    <property type="component" value="Chromosome"/>
</dbReference>
<reference evidence="5 6" key="1">
    <citation type="submission" date="2017-11" db="EMBL/GenBank/DDBJ databases">
        <title>Taxonomic description and genome sequences of Spirosoma HA7 sp. nov., isolated from pollen microhabitat of Corylus avellana.</title>
        <authorList>
            <person name="Ambika Manirajan B."/>
            <person name="Suarez C."/>
            <person name="Ratering S."/>
            <person name="Geissler-Plaum R."/>
            <person name="Cardinale M."/>
            <person name="Sylvia S."/>
        </authorList>
    </citation>
    <scope>NUCLEOTIDE SEQUENCE [LARGE SCALE GENOMIC DNA]</scope>
    <source>
        <strain evidence="5 6">HA7</strain>
    </source>
</reference>
<dbReference type="RefSeq" id="WP_100991974.1">
    <property type="nucleotide sequence ID" value="NZ_CP025096.1"/>
</dbReference>
<keyword evidence="6" id="KW-1185">Reference proteome</keyword>
<organism evidence="5 6">
    <name type="scientific">Spirosoma pollinicola</name>
    <dbReference type="NCBI Taxonomy" id="2057025"/>
    <lineage>
        <taxon>Bacteria</taxon>
        <taxon>Pseudomonadati</taxon>
        <taxon>Bacteroidota</taxon>
        <taxon>Cytophagia</taxon>
        <taxon>Cytophagales</taxon>
        <taxon>Cytophagaceae</taxon>
        <taxon>Spirosoma</taxon>
    </lineage>
</organism>
<name>A0A2K8Z6F7_9BACT</name>
<dbReference type="InterPro" id="IPR009057">
    <property type="entry name" value="Homeodomain-like_sf"/>
</dbReference>
<dbReference type="Pfam" id="PF12833">
    <property type="entry name" value="HTH_18"/>
    <property type="match status" value="1"/>
</dbReference>
<protein>
    <submittedName>
        <fullName evidence="5">AraC family transcriptional regulator</fullName>
    </submittedName>
</protein>
<dbReference type="SUPFAM" id="SSF51215">
    <property type="entry name" value="Regulatory protein AraC"/>
    <property type="match status" value="1"/>
</dbReference>
<evidence type="ECO:0000313" key="6">
    <source>
        <dbReference type="Proteomes" id="UP000232883"/>
    </source>
</evidence>
<evidence type="ECO:0000313" key="5">
    <source>
        <dbReference type="EMBL" id="AUD05414.1"/>
    </source>
</evidence>
<gene>
    <name evidence="5" type="ORF">CWM47_28340</name>
</gene>
<evidence type="ECO:0000256" key="2">
    <source>
        <dbReference type="ARBA" id="ARBA00023125"/>
    </source>
</evidence>
<feature type="domain" description="HTH araC/xylS-type" evidence="4">
    <location>
        <begin position="188"/>
        <end position="286"/>
    </location>
</feature>
<dbReference type="InterPro" id="IPR037923">
    <property type="entry name" value="HTH-like"/>
</dbReference>
<keyword evidence="2" id="KW-0238">DNA-binding</keyword>
<dbReference type="PANTHER" id="PTHR43280:SF32">
    <property type="entry name" value="TRANSCRIPTIONAL REGULATORY PROTEIN"/>
    <property type="match status" value="1"/>
</dbReference>
<dbReference type="PROSITE" id="PS01124">
    <property type="entry name" value="HTH_ARAC_FAMILY_2"/>
    <property type="match status" value="1"/>
</dbReference>
<dbReference type="OrthoDB" id="9793451at2"/>
<keyword evidence="3" id="KW-0804">Transcription</keyword>
<proteinExistence type="predicted"/>
<dbReference type="SUPFAM" id="SSF46689">
    <property type="entry name" value="Homeodomain-like"/>
    <property type="match status" value="1"/>
</dbReference>
<dbReference type="Pfam" id="PF02311">
    <property type="entry name" value="AraC_binding"/>
    <property type="match status" value="1"/>
</dbReference>
<dbReference type="InterPro" id="IPR018060">
    <property type="entry name" value="HTH_AraC"/>
</dbReference>
<dbReference type="Gene3D" id="2.60.120.10">
    <property type="entry name" value="Jelly Rolls"/>
    <property type="match status" value="1"/>
</dbReference>
<dbReference type="AlphaFoldDB" id="A0A2K8Z6F7"/>